<feature type="region of interest" description="Disordered" evidence="1">
    <location>
        <begin position="244"/>
        <end position="265"/>
    </location>
</feature>
<feature type="compositionally biased region" description="Acidic residues" evidence="1">
    <location>
        <begin position="164"/>
        <end position="180"/>
    </location>
</feature>
<organism evidence="4 5">
    <name type="scientific">Plasmodium cynomolgi (strain B)</name>
    <dbReference type="NCBI Taxonomy" id="1120755"/>
    <lineage>
        <taxon>Eukaryota</taxon>
        <taxon>Sar</taxon>
        <taxon>Alveolata</taxon>
        <taxon>Apicomplexa</taxon>
        <taxon>Aconoidasida</taxon>
        <taxon>Haemosporida</taxon>
        <taxon>Plasmodiidae</taxon>
        <taxon>Plasmodium</taxon>
        <taxon>Plasmodium (Plasmodium)</taxon>
    </lineage>
</organism>
<dbReference type="InterPro" id="IPR006526">
    <property type="entry name" value="Export_prot_PHISTa/b/c"/>
</dbReference>
<dbReference type="Pfam" id="PF09687">
    <property type="entry name" value="PRESAN"/>
    <property type="match status" value="1"/>
</dbReference>
<dbReference type="PANTHER" id="PTHR36193:SF23">
    <property type="entry name" value="PHISTB DOMAIN-CONTAINING RESA-LIKE PROTEIN 1"/>
    <property type="match status" value="1"/>
</dbReference>
<feature type="domain" description="Plasmodium RESA N-terminal" evidence="3">
    <location>
        <begin position="263"/>
        <end position="386"/>
    </location>
</feature>
<evidence type="ECO:0000256" key="2">
    <source>
        <dbReference type="SAM" id="Phobius"/>
    </source>
</evidence>
<dbReference type="KEGG" id="pcy:PCYB_051120"/>
<dbReference type="PhylomeDB" id="K6UQG7"/>
<accession>K6UQG7</accession>
<gene>
    <name evidence="4" type="ORF">PCYB_051120</name>
</gene>
<evidence type="ECO:0000313" key="4">
    <source>
        <dbReference type="EMBL" id="GAB65094.1"/>
    </source>
</evidence>
<dbReference type="OrthoDB" id="385508at2759"/>
<keyword evidence="2" id="KW-1133">Transmembrane helix</keyword>
<evidence type="ECO:0000259" key="3">
    <source>
        <dbReference type="Pfam" id="PF09687"/>
    </source>
</evidence>
<dbReference type="Proteomes" id="UP000006319">
    <property type="component" value="Chromosome 5"/>
</dbReference>
<evidence type="ECO:0000256" key="1">
    <source>
        <dbReference type="SAM" id="MobiDB-lite"/>
    </source>
</evidence>
<keyword evidence="2" id="KW-0812">Transmembrane</keyword>
<keyword evidence="2" id="KW-0472">Membrane</keyword>
<protein>
    <submittedName>
        <fullName evidence="4">Phist protein</fullName>
    </submittedName>
</protein>
<dbReference type="AlphaFoldDB" id="K6UQG7"/>
<sequence>MTREIWNILTMQYFLSRKQLHGSEANIRNSRRSEAHTQTKKCRRRNVLTHFLSPKLCATLSLVVICVILQIFHLCKDNGDIGCGLNFGNNKGRNLSQNNASNRQGDKARNRERRRKTKETFLNSPLVEEKEESGGCRYEELETILGGSYHSNESDNKTYYVSLPEDESKEQSEDESEVDSEGGQSGGSDGDRYRESEEQYEDSDEEQDHDEDDYEEIEMLRSRRGFPGFGKSRKQDDEDFIRFDVDESFSEDSDTDSDPREMLTEEELDRRLKGLRGNLDDDEMIYLWNSFHEIENNKFQVMQRHLWEWCELLAFEYKIPEDTLLTEWKRIVDFSSDELMKKTVNDYRDFKNLINGGLKNSMDFVHFLNSKRESWSNFRSRTESVWKNTIDKKFRNYYN</sequence>
<keyword evidence="5" id="KW-1185">Reference proteome</keyword>
<dbReference type="PANTHER" id="PTHR36193">
    <property type="entry name" value="PHISTB DOMAIN-CONTAINING RESA-LIKE PROTEIN 1"/>
    <property type="match status" value="1"/>
</dbReference>
<dbReference type="Gene3D" id="6.10.280.180">
    <property type="entry name" value="Plasmodium RESA, N-terminal helical domain"/>
    <property type="match status" value="1"/>
</dbReference>
<evidence type="ECO:0000313" key="5">
    <source>
        <dbReference type="Proteomes" id="UP000006319"/>
    </source>
</evidence>
<name>K6UQG7_PLACD</name>
<feature type="region of interest" description="Disordered" evidence="1">
    <location>
        <begin position="92"/>
        <end position="134"/>
    </location>
</feature>
<dbReference type="eggNOG" id="ENOG502TMXZ">
    <property type="taxonomic scope" value="Eukaryota"/>
</dbReference>
<dbReference type="NCBIfam" id="TIGR01639">
    <property type="entry name" value="P_fal_TIGR01639"/>
    <property type="match status" value="1"/>
</dbReference>
<dbReference type="InterPro" id="IPR019111">
    <property type="entry name" value="PRESA_N"/>
</dbReference>
<dbReference type="EMBL" id="DF157097">
    <property type="protein sequence ID" value="GAB65094.1"/>
    <property type="molecule type" value="Genomic_DNA"/>
</dbReference>
<dbReference type="InterPro" id="IPR044885">
    <property type="entry name" value="PRESA_N_sf"/>
</dbReference>
<dbReference type="GeneID" id="14691480"/>
<feature type="compositionally biased region" description="Acidic residues" evidence="1">
    <location>
        <begin position="198"/>
        <end position="213"/>
    </location>
</feature>
<dbReference type="RefSeq" id="XP_004221041.1">
    <property type="nucleotide sequence ID" value="XM_004220993.1"/>
</dbReference>
<proteinExistence type="predicted"/>
<feature type="compositionally biased region" description="Polar residues" evidence="1">
    <location>
        <begin position="92"/>
        <end position="103"/>
    </location>
</feature>
<reference evidence="4 5" key="1">
    <citation type="journal article" date="2012" name="Nat. Genet.">
        <title>Plasmodium cynomolgi genome sequences provide insight into Plasmodium vivax and the monkey malaria clade.</title>
        <authorList>
            <person name="Tachibana S."/>
            <person name="Sullivan S.A."/>
            <person name="Kawai S."/>
            <person name="Nakamura S."/>
            <person name="Kim H.R."/>
            <person name="Goto N."/>
            <person name="Arisue N."/>
            <person name="Palacpac N.M.Q."/>
            <person name="Honma H."/>
            <person name="Yagi M."/>
            <person name="Tougan T."/>
            <person name="Katakai Y."/>
            <person name="Kaneko O."/>
            <person name="Mita T."/>
            <person name="Kita K."/>
            <person name="Yasutomi Y."/>
            <person name="Sutton P.L."/>
            <person name="Shakhbatyan R."/>
            <person name="Horii T."/>
            <person name="Yasunaga T."/>
            <person name="Barnwell J.W."/>
            <person name="Escalante A.A."/>
            <person name="Carlton J.M."/>
            <person name="Tanabe K."/>
        </authorList>
    </citation>
    <scope>NUCLEOTIDE SEQUENCE [LARGE SCALE GENOMIC DNA]</scope>
    <source>
        <strain evidence="4 5">B</strain>
    </source>
</reference>
<feature type="transmembrane region" description="Helical" evidence="2">
    <location>
        <begin position="51"/>
        <end position="72"/>
    </location>
</feature>
<feature type="region of interest" description="Disordered" evidence="1">
    <location>
        <begin position="164"/>
        <end position="213"/>
    </location>
</feature>
<dbReference type="VEuPathDB" id="PlasmoDB:PCYB_051120"/>
<dbReference type="OMA" id="NWCELLA"/>
<feature type="compositionally biased region" description="Acidic residues" evidence="1">
    <location>
        <begin position="246"/>
        <end position="256"/>
    </location>
</feature>